<evidence type="ECO:0000313" key="1">
    <source>
        <dbReference type="EMBL" id="RLN09596.1"/>
    </source>
</evidence>
<name>A0A3L6RV24_PANMI</name>
<dbReference type="Proteomes" id="UP000275267">
    <property type="component" value="Unassembled WGS sequence"/>
</dbReference>
<protein>
    <submittedName>
        <fullName evidence="1">Uncharacterized protein</fullName>
    </submittedName>
</protein>
<dbReference type="AlphaFoldDB" id="A0A3L6RV24"/>
<keyword evidence="2" id="KW-1185">Reference proteome</keyword>
<reference evidence="2" key="1">
    <citation type="journal article" date="2019" name="Nat. Commun.">
        <title>The genome of broomcorn millet.</title>
        <authorList>
            <person name="Zou C."/>
            <person name="Miki D."/>
            <person name="Li D."/>
            <person name="Tang Q."/>
            <person name="Xiao L."/>
            <person name="Rajput S."/>
            <person name="Deng P."/>
            <person name="Jia W."/>
            <person name="Huang R."/>
            <person name="Zhang M."/>
            <person name="Sun Y."/>
            <person name="Hu J."/>
            <person name="Fu X."/>
            <person name="Schnable P.S."/>
            <person name="Li F."/>
            <person name="Zhang H."/>
            <person name="Feng B."/>
            <person name="Zhu X."/>
            <person name="Liu R."/>
            <person name="Schnable J.C."/>
            <person name="Zhu J.-K."/>
            <person name="Zhang H."/>
        </authorList>
    </citation>
    <scope>NUCLEOTIDE SEQUENCE [LARGE SCALE GENOMIC DNA]</scope>
</reference>
<sequence>MILRQVDYDMTEEIKANAIAVSSSTTRPIMPFLSWFLRAHPASKESSISTSTKVIETEVRRGY</sequence>
<dbReference type="EMBL" id="PQIB02000007">
    <property type="protein sequence ID" value="RLN09596.1"/>
    <property type="molecule type" value="Genomic_DNA"/>
</dbReference>
<gene>
    <name evidence="1" type="ORF">C2845_PM11G07130</name>
</gene>
<proteinExistence type="predicted"/>
<comment type="caution">
    <text evidence="1">The sequence shown here is derived from an EMBL/GenBank/DDBJ whole genome shotgun (WGS) entry which is preliminary data.</text>
</comment>
<evidence type="ECO:0000313" key="2">
    <source>
        <dbReference type="Proteomes" id="UP000275267"/>
    </source>
</evidence>
<organism evidence="1 2">
    <name type="scientific">Panicum miliaceum</name>
    <name type="common">Proso millet</name>
    <name type="synonym">Broomcorn millet</name>
    <dbReference type="NCBI Taxonomy" id="4540"/>
    <lineage>
        <taxon>Eukaryota</taxon>
        <taxon>Viridiplantae</taxon>
        <taxon>Streptophyta</taxon>
        <taxon>Embryophyta</taxon>
        <taxon>Tracheophyta</taxon>
        <taxon>Spermatophyta</taxon>
        <taxon>Magnoliopsida</taxon>
        <taxon>Liliopsida</taxon>
        <taxon>Poales</taxon>
        <taxon>Poaceae</taxon>
        <taxon>PACMAD clade</taxon>
        <taxon>Panicoideae</taxon>
        <taxon>Panicodae</taxon>
        <taxon>Paniceae</taxon>
        <taxon>Panicinae</taxon>
        <taxon>Panicum</taxon>
        <taxon>Panicum sect. Panicum</taxon>
    </lineage>
</organism>
<accession>A0A3L6RV24</accession>